<evidence type="ECO:0000256" key="4">
    <source>
        <dbReference type="ARBA" id="ARBA00022679"/>
    </source>
</evidence>
<comment type="function">
    <text evidence="6">Specifically methylates the N4 position of cytidine in position 1402 (C1402) of 16S rRNA.</text>
</comment>
<feature type="binding site" evidence="6">
    <location>
        <begin position="56"/>
        <end position="58"/>
    </location>
    <ligand>
        <name>S-adenosyl-L-methionine</name>
        <dbReference type="ChEBI" id="CHEBI:59789"/>
    </ligand>
</feature>
<dbReference type="FunFam" id="1.10.150.170:FF:000003">
    <property type="entry name" value="Ribosomal RNA small subunit methyltransferase H"/>
    <property type="match status" value="1"/>
</dbReference>
<dbReference type="GO" id="GO:0070475">
    <property type="term" value="P:rRNA base methylation"/>
    <property type="evidence" value="ECO:0007669"/>
    <property type="project" value="UniProtKB-UniRule"/>
</dbReference>
<evidence type="ECO:0000256" key="5">
    <source>
        <dbReference type="ARBA" id="ARBA00022691"/>
    </source>
</evidence>
<dbReference type="PANTHER" id="PTHR11265">
    <property type="entry name" value="S-ADENOSYL-METHYLTRANSFERASE MRAW"/>
    <property type="match status" value="1"/>
</dbReference>
<dbReference type="NCBIfam" id="TIGR00006">
    <property type="entry name" value="16S rRNA (cytosine(1402)-N(4))-methyltransferase RsmH"/>
    <property type="match status" value="1"/>
</dbReference>
<dbReference type="CDD" id="cd02440">
    <property type="entry name" value="AdoMet_MTases"/>
    <property type="match status" value="1"/>
</dbReference>
<evidence type="ECO:0000256" key="3">
    <source>
        <dbReference type="ARBA" id="ARBA00022603"/>
    </source>
</evidence>
<dbReference type="EC" id="2.1.1.199" evidence="6"/>
<evidence type="ECO:0000256" key="1">
    <source>
        <dbReference type="ARBA" id="ARBA00010396"/>
    </source>
</evidence>
<dbReference type="SUPFAM" id="SSF53335">
    <property type="entry name" value="S-adenosyl-L-methionine-dependent methyltransferases"/>
    <property type="match status" value="1"/>
</dbReference>
<dbReference type="GO" id="GO:0005737">
    <property type="term" value="C:cytoplasm"/>
    <property type="evidence" value="ECO:0007669"/>
    <property type="project" value="UniProtKB-SubCell"/>
</dbReference>
<comment type="subcellular location">
    <subcellularLocation>
        <location evidence="6">Cytoplasm</location>
    </subcellularLocation>
</comment>
<evidence type="ECO:0000256" key="2">
    <source>
        <dbReference type="ARBA" id="ARBA00022552"/>
    </source>
</evidence>
<dbReference type="Proteomes" id="UP000196573">
    <property type="component" value="Unassembled WGS sequence"/>
</dbReference>
<dbReference type="InterPro" id="IPR023397">
    <property type="entry name" value="SAM-dep_MeTrfase_MraW_recog"/>
</dbReference>
<proteinExistence type="inferred from homology"/>
<evidence type="ECO:0000256" key="6">
    <source>
        <dbReference type="HAMAP-Rule" id="MF_01007"/>
    </source>
</evidence>
<keyword evidence="5 6" id="KW-0949">S-adenosyl-L-methionine</keyword>
<evidence type="ECO:0000313" key="7">
    <source>
        <dbReference type="EMBL" id="SMA34147.1"/>
    </source>
</evidence>
<feature type="binding site" evidence="6">
    <location>
        <position position="76"/>
    </location>
    <ligand>
        <name>S-adenosyl-L-methionine</name>
        <dbReference type="ChEBI" id="CHEBI:59789"/>
    </ligand>
</feature>
<gene>
    <name evidence="6 7" type="primary">rsmH</name>
    <name evidence="7" type="ORF">EHSB41UT_00365</name>
</gene>
<dbReference type="PIRSF" id="PIRSF004486">
    <property type="entry name" value="MraW"/>
    <property type="match status" value="1"/>
</dbReference>
<comment type="similarity">
    <text evidence="1 6">Belongs to the methyltransferase superfamily. RsmH family.</text>
</comment>
<feature type="binding site" evidence="6">
    <location>
        <position position="127"/>
    </location>
    <ligand>
        <name>S-adenosyl-L-methionine</name>
        <dbReference type="ChEBI" id="CHEBI:59789"/>
    </ligand>
</feature>
<feature type="binding site" evidence="6">
    <location>
        <position position="120"/>
    </location>
    <ligand>
        <name>S-adenosyl-L-methionine</name>
        <dbReference type="ChEBI" id="CHEBI:59789"/>
    </ligand>
</feature>
<dbReference type="Gene3D" id="1.10.150.170">
    <property type="entry name" value="Putative methyltransferase TM0872, insert domain"/>
    <property type="match status" value="1"/>
</dbReference>
<sequence length="328" mass="36794">MLVLWRECRRQIDVKSMSKEVQDKQFRHKTVLLDEAVECLIGDQNGLYVDGTFGRGGHSRLILSALGEGGRLMGIDKDPEAIAVAEQLMAEDQRFRICHGSFARIKEFAGEEKVDGILLDLGVSSPQLDDASRGFSFMNDGPLDMRMDTSRGMSAADWLATAEEDEITDVIKRFGEEKFGRRMAKAIIAERQVTPITTTARLAKIIAEANPVWPKKIHPATKAFQGIRIFINSELDDLERVMEDSLELLKPGGRLVIISFHSLEDRMVKRFIRRHEKGDEVPSWVPLTDEQLNRKLKSVGKARKPGPVEVSANARARSAVMRVAERLA</sequence>
<dbReference type="PANTHER" id="PTHR11265:SF0">
    <property type="entry name" value="12S RRNA N4-METHYLCYTIDINE METHYLTRANSFERASE"/>
    <property type="match status" value="1"/>
</dbReference>
<evidence type="ECO:0000313" key="8">
    <source>
        <dbReference type="Proteomes" id="UP000196573"/>
    </source>
</evidence>
<dbReference type="InterPro" id="IPR002903">
    <property type="entry name" value="RsmH"/>
</dbReference>
<keyword evidence="3 6" id="KW-0489">Methyltransferase</keyword>
<dbReference type="HAMAP" id="MF_01007">
    <property type="entry name" value="16SrRNA_methyltr_H"/>
    <property type="match status" value="1"/>
</dbReference>
<dbReference type="SUPFAM" id="SSF81799">
    <property type="entry name" value="Putative methyltransferase TM0872, insert domain"/>
    <property type="match status" value="1"/>
</dbReference>
<dbReference type="Pfam" id="PF01795">
    <property type="entry name" value="Methyltransf_5"/>
    <property type="match status" value="1"/>
</dbReference>
<keyword evidence="4 6" id="KW-0808">Transferase</keyword>
<keyword evidence="2 6" id="KW-0698">rRNA processing</keyword>
<name>A0A1X7AF43_9GAMM</name>
<keyword evidence="8" id="KW-1185">Reference proteome</keyword>
<dbReference type="AlphaFoldDB" id="A0A1X7AF43"/>
<dbReference type="InterPro" id="IPR029063">
    <property type="entry name" value="SAM-dependent_MTases_sf"/>
</dbReference>
<protein>
    <recommendedName>
        <fullName evidence="6">Ribosomal RNA small subunit methyltransferase H</fullName>
        <ecNumber evidence="6">2.1.1.199</ecNumber>
    </recommendedName>
    <alternativeName>
        <fullName evidence="6">16S rRNA m(4)C1402 methyltransferase</fullName>
    </alternativeName>
    <alternativeName>
        <fullName evidence="6">rRNA (cytosine-N(4)-)-methyltransferase RsmH</fullName>
    </alternativeName>
</protein>
<dbReference type="EMBL" id="FWPT01000001">
    <property type="protein sequence ID" value="SMA34147.1"/>
    <property type="molecule type" value="Genomic_DNA"/>
</dbReference>
<organism evidence="7 8">
    <name type="scientific">Parendozoicomonas haliclonae</name>
    <dbReference type="NCBI Taxonomy" id="1960125"/>
    <lineage>
        <taxon>Bacteria</taxon>
        <taxon>Pseudomonadati</taxon>
        <taxon>Pseudomonadota</taxon>
        <taxon>Gammaproteobacteria</taxon>
        <taxon>Oceanospirillales</taxon>
        <taxon>Endozoicomonadaceae</taxon>
        <taxon>Parendozoicomonas</taxon>
    </lineage>
</organism>
<dbReference type="GO" id="GO:0071424">
    <property type="term" value="F:rRNA (cytosine-N4-)-methyltransferase activity"/>
    <property type="evidence" value="ECO:0007669"/>
    <property type="project" value="UniProtKB-UniRule"/>
</dbReference>
<keyword evidence="6" id="KW-0963">Cytoplasm</keyword>
<comment type="catalytic activity">
    <reaction evidence="6">
        <text>cytidine(1402) in 16S rRNA + S-adenosyl-L-methionine = N(4)-methylcytidine(1402) in 16S rRNA + S-adenosyl-L-homocysteine + H(+)</text>
        <dbReference type="Rhea" id="RHEA:42928"/>
        <dbReference type="Rhea" id="RHEA-COMP:10286"/>
        <dbReference type="Rhea" id="RHEA-COMP:10287"/>
        <dbReference type="ChEBI" id="CHEBI:15378"/>
        <dbReference type="ChEBI" id="CHEBI:57856"/>
        <dbReference type="ChEBI" id="CHEBI:59789"/>
        <dbReference type="ChEBI" id="CHEBI:74506"/>
        <dbReference type="ChEBI" id="CHEBI:82748"/>
        <dbReference type="EC" id="2.1.1.199"/>
    </reaction>
</comment>
<feature type="binding site" evidence="6">
    <location>
        <position position="102"/>
    </location>
    <ligand>
        <name>S-adenosyl-L-methionine</name>
        <dbReference type="ChEBI" id="CHEBI:59789"/>
    </ligand>
</feature>
<dbReference type="Gene3D" id="3.40.50.150">
    <property type="entry name" value="Vaccinia Virus protein VP39"/>
    <property type="match status" value="1"/>
</dbReference>
<reference evidence="7 8" key="1">
    <citation type="submission" date="2017-03" db="EMBL/GenBank/DDBJ databases">
        <authorList>
            <person name="Afonso C.L."/>
            <person name="Miller P.J."/>
            <person name="Scott M.A."/>
            <person name="Spackman E."/>
            <person name="Goraichik I."/>
            <person name="Dimitrov K.M."/>
            <person name="Suarez D.L."/>
            <person name="Swayne D.E."/>
        </authorList>
    </citation>
    <scope>NUCLEOTIDE SEQUENCE [LARGE SCALE GENOMIC DNA]</scope>
    <source>
        <strain evidence="7">SB41UT1</strain>
    </source>
</reference>
<accession>A0A1X7AF43</accession>